<dbReference type="PATRIC" id="fig|1230338.3.peg.1482"/>
<dbReference type="RefSeq" id="WP_009501833.1">
    <property type="nucleotide sequence ID" value="NZ_ANIN01000002.1"/>
</dbReference>
<gene>
    <name evidence="1" type="ORF">MOMA_06951</name>
</gene>
<dbReference type="eggNOG" id="ENOG5034A6R">
    <property type="taxonomic scope" value="Bacteria"/>
</dbReference>
<evidence type="ECO:0000313" key="2">
    <source>
        <dbReference type="Proteomes" id="UP000023795"/>
    </source>
</evidence>
<organism evidence="1 2">
    <name type="scientific">Moraxella macacae 0408225</name>
    <dbReference type="NCBI Taxonomy" id="1230338"/>
    <lineage>
        <taxon>Bacteria</taxon>
        <taxon>Pseudomonadati</taxon>
        <taxon>Pseudomonadota</taxon>
        <taxon>Gammaproteobacteria</taxon>
        <taxon>Moraxellales</taxon>
        <taxon>Moraxellaceae</taxon>
        <taxon>Moraxella</taxon>
    </lineage>
</organism>
<protein>
    <submittedName>
        <fullName evidence="1">Uncharacterized protein</fullName>
    </submittedName>
</protein>
<keyword evidence="2" id="KW-1185">Reference proteome</keyword>
<comment type="caution">
    <text evidence="1">The sequence shown here is derived from an EMBL/GenBank/DDBJ whole genome shotgun (WGS) entry which is preliminary data.</text>
</comment>
<dbReference type="InterPro" id="IPR036397">
    <property type="entry name" value="RNaseH_sf"/>
</dbReference>
<name>L2F5V5_9GAMM</name>
<dbReference type="STRING" id="1230338.MOMA_06951"/>
<dbReference type="OrthoDB" id="8444967at2"/>
<accession>L2F5V5</accession>
<dbReference type="Gene3D" id="3.30.420.10">
    <property type="entry name" value="Ribonuclease H-like superfamily/Ribonuclease H"/>
    <property type="match status" value="1"/>
</dbReference>
<sequence>MVKILSNDPSLRNWGYVEANYNNGLITIMKTGVIETKPNKVLKQNIQDMQTANVLYTQLKPMVINADLVIAELPHGSQSSRAMVSYAVCVSVLGTLLNHNPNFIPVSFAEVKKMIGILKPQKQDVINWVQDKYPDLVLPNKSKAEHICDAITALHVAINKPQFTEYL</sequence>
<evidence type="ECO:0000313" key="1">
    <source>
        <dbReference type="EMBL" id="ELA08280.1"/>
    </source>
</evidence>
<reference evidence="1 2" key="1">
    <citation type="journal article" date="2013" name="Genome Announc.">
        <title>Genome Sequence of Moraxella macacae 0408225, a Novel Bacterial Species Isolated from a Cynomolgus Macaque with Epistaxis.</title>
        <authorList>
            <person name="Ladner J.T."/>
            <person name="Whitehouse C.A."/>
            <person name="Koroleva G.I."/>
            <person name="Palacios G.F."/>
        </authorList>
    </citation>
    <scope>NUCLEOTIDE SEQUENCE [LARGE SCALE GENOMIC DNA]</scope>
    <source>
        <strain evidence="1 2">0408225</strain>
    </source>
</reference>
<dbReference type="GO" id="GO:0003676">
    <property type="term" value="F:nucleic acid binding"/>
    <property type="evidence" value="ECO:0007669"/>
    <property type="project" value="InterPro"/>
</dbReference>
<dbReference type="AlphaFoldDB" id="L2F5V5"/>
<dbReference type="Proteomes" id="UP000023795">
    <property type="component" value="Unassembled WGS sequence"/>
</dbReference>
<proteinExistence type="predicted"/>
<dbReference type="EMBL" id="ANIN01000002">
    <property type="protein sequence ID" value="ELA08280.1"/>
    <property type="molecule type" value="Genomic_DNA"/>
</dbReference>